<dbReference type="Pfam" id="PF01022">
    <property type="entry name" value="HTH_5"/>
    <property type="match status" value="1"/>
</dbReference>
<sequence>MNRDTEPSTRKVVMSLLRTKGPLSVGDLAKELGITEMAVRRHLNTLDRDGLIQSELVRQAMGRPLHMYSLSKQADDLFPKKYHTLTLDILEELVAEEGEEKLNRLFERREDKLADRYGPRMEGKSLPEKVEELAQIQNENGYMVSLEQAENGEMILNEHNCPISQVADQYSTACRCELNLFRKLLGVPVERTECLAKGGTKCVYRIHSGG</sequence>
<keyword evidence="1" id="KW-0805">Transcription regulation</keyword>
<dbReference type="PANTHER" id="PTHR38600:SF2">
    <property type="entry name" value="SLL0088 PROTEIN"/>
    <property type="match status" value="1"/>
</dbReference>
<dbReference type="CDD" id="cd00090">
    <property type="entry name" value="HTH_ARSR"/>
    <property type="match status" value="1"/>
</dbReference>
<evidence type="ECO:0000313" key="6">
    <source>
        <dbReference type="Proteomes" id="UP000490800"/>
    </source>
</evidence>
<dbReference type="GO" id="GO:0003700">
    <property type="term" value="F:DNA-binding transcription factor activity"/>
    <property type="evidence" value="ECO:0007669"/>
    <property type="project" value="InterPro"/>
</dbReference>
<dbReference type="GO" id="GO:0003677">
    <property type="term" value="F:DNA binding"/>
    <property type="evidence" value="ECO:0007669"/>
    <property type="project" value="UniProtKB-KW"/>
</dbReference>
<protein>
    <submittedName>
        <fullName evidence="5">ArsR family transcriptional regulator</fullName>
    </submittedName>
</protein>
<evidence type="ECO:0000259" key="4">
    <source>
        <dbReference type="PROSITE" id="PS51000"/>
    </source>
</evidence>
<dbReference type="Proteomes" id="UP000490800">
    <property type="component" value="Unassembled WGS sequence"/>
</dbReference>
<dbReference type="InterPro" id="IPR001034">
    <property type="entry name" value="DeoR_HTH"/>
</dbReference>
<evidence type="ECO:0000256" key="2">
    <source>
        <dbReference type="ARBA" id="ARBA00023125"/>
    </source>
</evidence>
<keyword evidence="2" id="KW-0238">DNA-binding</keyword>
<dbReference type="AlphaFoldDB" id="A0A7X3FF24"/>
<dbReference type="InterPro" id="IPR036388">
    <property type="entry name" value="WH-like_DNA-bd_sf"/>
</dbReference>
<accession>A0A7X3FF24</accession>
<feature type="domain" description="HTH deoR-type" evidence="4">
    <location>
        <begin position="6"/>
        <end position="65"/>
    </location>
</feature>
<proteinExistence type="predicted"/>
<keyword evidence="6" id="KW-1185">Reference proteome</keyword>
<keyword evidence="3" id="KW-0804">Transcription</keyword>
<dbReference type="SUPFAM" id="SSF46785">
    <property type="entry name" value="Winged helix' DNA-binding domain"/>
    <property type="match status" value="1"/>
</dbReference>
<gene>
    <name evidence="5" type="ORF">EDM21_02700</name>
</gene>
<dbReference type="OrthoDB" id="155998at2"/>
<dbReference type="InterPro" id="IPR011991">
    <property type="entry name" value="ArsR-like_HTH"/>
</dbReference>
<organism evidence="5 6">
    <name type="scientific">Paenibacillus lutrae</name>
    <dbReference type="NCBI Taxonomy" id="2078573"/>
    <lineage>
        <taxon>Bacteria</taxon>
        <taxon>Bacillati</taxon>
        <taxon>Bacillota</taxon>
        <taxon>Bacilli</taxon>
        <taxon>Bacillales</taxon>
        <taxon>Paenibacillaceae</taxon>
        <taxon>Paenibacillus</taxon>
    </lineage>
</organism>
<reference evidence="5 6" key="1">
    <citation type="journal article" date="2019" name="Microorganisms">
        <title>Paenibacillus lutrae sp. nov., A Chitinolytic Species Isolated from A River Otter in Castril Natural Park, Granada, Spain.</title>
        <authorList>
            <person name="Rodriguez M."/>
            <person name="Reina J.C."/>
            <person name="Bejar V."/>
            <person name="Llamas I."/>
        </authorList>
    </citation>
    <scope>NUCLEOTIDE SEQUENCE [LARGE SCALE GENOMIC DNA]</scope>
    <source>
        <strain evidence="5 6">N10</strain>
    </source>
</reference>
<dbReference type="RefSeq" id="WP_157332713.1">
    <property type="nucleotide sequence ID" value="NZ_RHLK01000002.1"/>
</dbReference>
<evidence type="ECO:0000256" key="3">
    <source>
        <dbReference type="ARBA" id="ARBA00023163"/>
    </source>
</evidence>
<evidence type="ECO:0000256" key="1">
    <source>
        <dbReference type="ARBA" id="ARBA00023015"/>
    </source>
</evidence>
<dbReference type="InterPro" id="IPR001845">
    <property type="entry name" value="HTH_ArsR_DNA-bd_dom"/>
</dbReference>
<evidence type="ECO:0000313" key="5">
    <source>
        <dbReference type="EMBL" id="MVO98450.1"/>
    </source>
</evidence>
<dbReference type="PANTHER" id="PTHR38600">
    <property type="entry name" value="TRANSCRIPTIONAL REGULATORY PROTEIN"/>
    <property type="match status" value="1"/>
</dbReference>
<dbReference type="Gene3D" id="1.10.10.10">
    <property type="entry name" value="Winged helix-like DNA-binding domain superfamily/Winged helix DNA-binding domain"/>
    <property type="match status" value="1"/>
</dbReference>
<name>A0A7X3FF24_9BACL</name>
<dbReference type="PROSITE" id="PS51000">
    <property type="entry name" value="HTH_DEOR_2"/>
    <property type="match status" value="1"/>
</dbReference>
<dbReference type="InterPro" id="IPR036390">
    <property type="entry name" value="WH_DNA-bd_sf"/>
</dbReference>
<dbReference type="EMBL" id="RHLK01000002">
    <property type="protein sequence ID" value="MVO98450.1"/>
    <property type="molecule type" value="Genomic_DNA"/>
</dbReference>
<comment type="caution">
    <text evidence="5">The sequence shown here is derived from an EMBL/GenBank/DDBJ whole genome shotgun (WGS) entry which is preliminary data.</text>
</comment>